<evidence type="ECO:0000313" key="1">
    <source>
        <dbReference type="EMBL" id="CAK9100821.1"/>
    </source>
</evidence>
<gene>
    <name evidence="1" type="ORF">CCMP2556_LOCUS47581</name>
</gene>
<dbReference type="Proteomes" id="UP001642484">
    <property type="component" value="Unassembled WGS sequence"/>
</dbReference>
<reference evidence="1 2" key="1">
    <citation type="submission" date="2024-02" db="EMBL/GenBank/DDBJ databases">
        <authorList>
            <person name="Chen Y."/>
            <person name="Shah S."/>
            <person name="Dougan E. K."/>
            <person name="Thang M."/>
            <person name="Chan C."/>
        </authorList>
    </citation>
    <scope>NUCLEOTIDE SEQUENCE [LARGE SCALE GENOMIC DNA]</scope>
</reference>
<proteinExistence type="predicted"/>
<name>A0ABP0RNH6_9DINO</name>
<organism evidence="1 2">
    <name type="scientific">Durusdinium trenchii</name>
    <dbReference type="NCBI Taxonomy" id="1381693"/>
    <lineage>
        <taxon>Eukaryota</taxon>
        <taxon>Sar</taxon>
        <taxon>Alveolata</taxon>
        <taxon>Dinophyceae</taxon>
        <taxon>Suessiales</taxon>
        <taxon>Symbiodiniaceae</taxon>
        <taxon>Durusdinium</taxon>
    </lineage>
</organism>
<sequence>MLWVLQVILKPFESSASFNPSSAGATDLTHLASFSRLSQQEPVSHGPYAILTHQRTDRFQAISGQSRHRHGEVLGLKQALVSCVSCDLLCSGQSGITLPAASLFHLHFTLAHEKRLTEMQQLQAGLAQEGFVMFCVPPRVCLSLVG</sequence>
<protein>
    <submittedName>
        <fullName evidence="1">Uncharacterized protein</fullName>
    </submittedName>
</protein>
<accession>A0ABP0RNH6</accession>
<comment type="caution">
    <text evidence="1">The sequence shown here is derived from an EMBL/GenBank/DDBJ whole genome shotgun (WGS) entry which is preliminary data.</text>
</comment>
<evidence type="ECO:0000313" key="2">
    <source>
        <dbReference type="Proteomes" id="UP001642484"/>
    </source>
</evidence>
<dbReference type="EMBL" id="CAXAMN010026139">
    <property type="protein sequence ID" value="CAK9100821.1"/>
    <property type="molecule type" value="Genomic_DNA"/>
</dbReference>
<keyword evidence="2" id="KW-1185">Reference proteome</keyword>